<name>A0A9D2PBZ7_9FIRM</name>
<evidence type="ECO:0000313" key="6">
    <source>
        <dbReference type="Proteomes" id="UP000823883"/>
    </source>
</evidence>
<dbReference type="InterPro" id="IPR052580">
    <property type="entry name" value="Lipid_Hydrolase"/>
</dbReference>
<dbReference type="Proteomes" id="UP000823883">
    <property type="component" value="Unassembled WGS sequence"/>
</dbReference>
<dbReference type="PROSITE" id="PS51635">
    <property type="entry name" value="PNPLA"/>
    <property type="match status" value="1"/>
</dbReference>
<accession>A0A9D2PBZ7</accession>
<feature type="domain" description="PNPLA" evidence="4">
    <location>
        <begin position="7"/>
        <end position="201"/>
    </location>
</feature>
<feature type="active site" description="Proton acceptor" evidence="2">
    <location>
        <position position="188"/>
    </location>
</feature>
<reference evidence="5" key="2">
    <citation type="submission" date="2021-04" db="EMBL/GenBank/DDBJ databases">
        <authorList>
            <person name="Gilroy R."/>
        </authorList>
    </citation>
    <scope>NUCLEOTIDE SEQUENCE</scope>
    <source>
        <strain evidence="5">CHK183-5548</strain>
    </source>
</reference>
<feature type="short sequence motif" description="GXGXXG" evidence="2">
    <location>
        <begin position="11"/>
        <end position="16"/>
    </location>
</feature>
<keyword evidence="3" id="KW-1133">Transmembrane helix</keyword>
<keyword evidence="1 2" id="KW-0443">Lipid metabolism</keyword>
<dbReference type="InterPro" id="IPR002641">
    <property type="entry name" value="PNPLA_dom"/>
</dbReference>
<reference evidence="5" key="1">
    <citation type="journal article" date="2021" name="PeerJ">
        <title>Extensive microbial diversity within the chicken gut microbiome revealed by metagenomics and culture.</title>
        <authorList>
            <person name="Gilroy R."/>
            <person name="Ravi A."/>
            <person name="Getino M."/>
            <person name="Pursley I."/>
            <person name="Horton D.L."/>
            <person name="Alikhan N.F."/>
            <person name="Baker D."/>
            <person name="Gharbi K."/>
            <person name="Hall N."/>
            <person name="Watson M."/>
            <person name="Adriaenssens E.M."/>
            <person name="Foster-Nyarko E."/>
            <person name="Jarju S."/>
            <person name="Secka A."/>
            <person name="Antonio M."/>
            <person name="Oren A."/>
            <person name="Chaudhuri R.R."/>
            <person name="La Ragione R."/>
            <person name="Hildebrand F."/>
            <person name="Pallen M.J."/>
        </authorList>
    </citation>
    <scope>NUCLEOTIDE SEQUENCE</scope>
    <source>
        <strain evidence="5">CHK183-5548</strain>
    </source>
</reference>
<evidence type="ECO:0000256" key="1">
    <source>
        <dbReference type="ARBA" id="ARBA00023098"/>
    </source>
</evidence>
<protein>
    <submittedName>
        <fullName evidence="5">Patatin-like phospholipase family protein</fullName>
    </submittedName>
</protein>
<comment type="caution">
    <text evidence="5">The sequence shown here is derived from an EMBL/GenBank/DDBJ whole genome shotgun (WGS) entry which is preliminary data.</text>
</comment>
<feature type="active site" description="Nucleophile" evidence="2">
    <location>
        <position position="40"/>
    </location>
</feature>
<evidence type="ECO:0000259" key="4">
    <source>
        <dbReference type="PROSITE" id="PS51635"/>
    </source>
</evidence>
<gene>
    <name evidence="5" type="ORF">IAA04_02155</name>
</gene>
<evidence type="ECO:0000256" key="3">
    <source>
        <dbReference type="SAM" id="Phobius"/>
    </source>
</evidence>
<organism evidence="5 6">
    <name type="scientific">Candidatus Lachnoclostridium pullistercoris</name>
    <dbReference type="NCBI Taxonomy" id="2838632"/>
    <lineage>
        <taxon>Bacteria</taxon>
        <taxon>Bacillati</taxon>
        <taxon>Bacillota</taxon>
        <taxon>Clostridia</taxon>
        <taxon>Lachnospirales</taxon>
        <taxon>Lachnospiraceae</taxon>
    </lineage>
</organism>
<sequence length="312" mass="34735">MVDSCSGVFEGGGVRGIGHVGAVCAMEEAGYRFFHLAGSSAGAVVAALLAAGFSGGELFREMERLDYGKLKGNGWPGRLGALGKGLSLAVSFGIYPMEYLGNWVEELLERKGVKTFEDIWKKGRKLWITASDVTAGRLLILPGDLEKFGLEPGKFPVWKAVQMSSAIPVFYEPCRLTDRNGCRHLIVDGGLLSNYPLWLMDGEKWPAFGFQFWNGEFSASCCQEERTFPDYVQAVVETCLDAIDRSRIAPGDGERTVKISTAVKSGEVWKNIRSTDFGIGKDEEKTLFENGRRGAEEFLEHWNFERWKRKYR</sequence>
<evidence type="ECO:0000256" key="2">
    <source>
        <dbReference type="PROSITE-ProRule" id="PRU01161"/>
    </source>
</evidence>
<evidence type="ECO:0000313" key="5">
    <source>
        <dbReference type="EMBL" id="HJC46838.1"/>
    </source>
</evidence>
<proteinExistence type="predicted"/>
<dbReference type="GO" id="GO:0016042">
    <property type="term" value="P:lipid catabolic process"/>
    <property type="evidence" value="ECO:0007669"/>
    <property type="project" value="UniProtKB-UniRule"/>
</dbReference>
<dbReference type="SUPFAM" id="SSF52151">
    <property type="entry name" value="FabD/lysophospholipase-like"/>
    <property type="match status" value="1"/>
</dbReference>
<feature type="transmembrane region" description="Helical" evidence="3">
    <location>
        <begin position="33"/>
        <end position="54"/>
    </location>
</feature>
<dbReference type="EMBL" id="DWWL01000010">
    <property type="protein sequence ID" value="HJC46838.1"/>
    <property type="molecule type" value="Genomic_DNA"/>
</dbReference>
<dbReference type="AlphaFoldDB" id="A0A9D2PBZ7"/>
<keyword evidence="2" id="KW-0378">Hydrolase</keyword>
<dbReference type="PANTHER" id="PTHR46394">
    <property type="entry name" value="ANNEXIN"/>
    <property type="match status" value="1"/>
</dbReference>
<dbReference type="InterPro" id="IPR016035">
    <property type="entry name" value="Acyl_Trfase/lysoPLipase"/>
</dbReference>
<feature type="short sequence motif" description="GXSXG" evidence="2">
    <location>
        <begin position="38"/>
        <end position="42"/>
    </location>
</feature>
<dbReference type="GO" id="GO:0016787">
    <property type="term" value="F:hydrolase activity"/>
    <property type="evidence" value="ECO:0007669"/>
    <property type="project" value="UniProtKB-UniRule"/>
</dbReference>
<keyword evidence="3" id="KW-0472">Membrane</keyword>
<feature type="short sequence motif" description="DGA/G" evidence="2">
    <location>
        <begin position="188"/>
        <end position="190"/>
    </location>
</feature>
<dbReference type="PANTHER" id="PTHR46394:SF1">
    <property type="entry name" value="PNPLA DOMAIN-CONTAINING PROTEIN"/>
    <property type="match status" value="1"/>
</dbReference>
<dbReference type="Gene3D" id="3.40.1090.10">
    <property type="entry name" value="Cytosolic phospholipase A2 catalytic domain"/>
    <property type="match status" value="2"/>
</dbReference>
<dbReference type="Pfam" id="PF01734">
    <property type="entry name" value="Patatin"/>
    <property type="match status" value="1"/>
</dbReference>
<keyword evidence="3" id="KW-0812">Transmembrane</keyword>
<keyword evidence="2" id="KW-0442">Lipid degradation</keyword>